<dbReference type="Pfam" id="PF05866">
    <property type="entry name" value="RusA"/>
    <property type="match status" value="1"/>
</dbReference>
<dbReference type="SUPFAM" id="SSF103084">
    <property type="entry name" value="Holliday junction resolvase RusA"/>
    <property type="match status" value="1"/>
</dbReference>
<dbReference type="InterPro" id="IPR036614">
    <property type="entry name" value="RusA-like_sf"/>
</dbReference>
<dbReference type="Gene3D" id="3.30.1330.70">
    <property type="entry name" value="Holliday junction resolvase RusA"/>
    <property type="match status" value="1"/>
</dbReference>
<dbReference type="EMBL" id="JSZA02000002">
    <property type="protein sequence ID" value="KHD07765.1"/>
    <property type="molecule type" value="Genomic_DNA"/>
</dbReference>
<dbReference type="GO" id="GO:0000287">
    <property type="term" value="F:magnesium ion binding"/>
    <property type="evidence" value="ECO:0007669"/>
    <property type="project" value="InterPro"/>
</dbReference>
<dbReference type="InterPro" id="IPR008822">
    <property type="entry name" value="Endonuclease_RusA-like"/>
</dbReference>
<organism evidence="1 2">
    <name type="scientific">Candidatus Thiomargarita nelsonii</name>
    <dbReference type="NCBI Taxonomy" id="1003181"/>
    <lineage>
        <taxon>Bacteria</taxon>
        <taxon>Pseudomonadati</taxon>
        <taxon>Pseudomonadota</taxon>
        <taxon>Gammaproteobacteria</taxon>
        <taxon>Thiotrichales</taxon>
        <taxon>Thiotrichaceae</taxon>
        <taxon>Thiomargarita</taxon>
    </lineage>
</organism>
<accession>A0A0A6PAF2</accession>
<dbReference type="GO" id="GO:0006310">
    <property type="term" value="P:DNA recombination"/>
    <property type="evidence" value="ECO:0007669"/>
    <property type="project" value="InterPro"/>
</dbReference>
<comment type="caution">
    <text evidence="1">The sequence shown here is derived from an EMBL/GenBank/DDBJ whole genome shotgun (WGS) entry which is preliminary data.</text>
</comment>
<dbReference type="GO" id="GO:0006281">
    <property type="term" value="P:DNA repair"/>
    <property type="evidence" value="ECO:0007669"/>
    <property type="project" value="InterPro"/>
</dbReference>
<reference evidence="1 2" key="1">
    <citation type="journal article" date="2016" name="Front. Microbiol.">
        <title>Single-Cell (Meta-)Genomics of a Dimorphic Candidatus Thiomargarita nelsonii Reveals Genomic Plasticity.</title>
        <authorList>
            <person name="Flood B.E."/>
            <person name="Fliss P."/>
            <person name="Jones D.S."/>
            <person name="Dick G.J."/>
            <person name="Jain S."/>
            <person name="Kaster A.K."/>
            <person name="Winkel M."/>
            <person name="Mussmann M."/>
            <person name="Bailey J."/>
        </authorList>
    </citation>
    <scope>NUCLEOTIDE SEQUENCE [LARGE SCALE GENOMIC DNA]</scope>
    <source>
        <strain evidence="1">Hydrate Ridge</strain>
    </source>
</reference>
<protein>
    <submittedName>
        <fullName evidence="1">Uncharacterized protein</fullName>
    </submittedName>
</protein>
<keyword evidence="2" id="KW-1185">Reference proteome</keyword>
<dbReference type="Proteomes" id="UP000030428">
    <property type="component" value="Unassembled WGS sequence"/>
</dbReference>
<evidence type="ECO:0000313" key="1">
    <source>
        <dbReference type="EMBL" id="KHD07765.1"/>
    </source>
</evidence>
<gene>
    <name evidence="1" type="ORF">PN36_00595</name>
</gene>
<name>A0A0A6PAF2_9GAMM</name>
<evidence type="ECO:0000313" key="2">
    <source>
        <dbReference type="Proteomes" id="UP000030428"/>
    </source>
</evidence>
<dbReference type="AlphaFoldDB" id="A0A0A6PAF2"/>
<proteinExistence type="predicted"/>
<sequence>MNYQKVFKIISPVVPTFNRNEKQKRKDQRKLYRYLKEQHGIVKGIKGNLKFYKPHKLWARIFYFNHDSITSAKDIHNIIKPLFDDLEDYVYDDDKQIIIFEGTRLDMEDVDEAFVIEFLDYDMPDIQKILQETCCLVEIGILPFIEESTILKITWL</sequence>